<dbReference type="SUPFAM" id="SSF55681">
    <property type="entry name" value="Class II aaRS and biotin synthetases"/>
    <property type="match status" value="1"/>
</dbReference>
<dbReference type="InterPro" id="IPR006195">
    <property type="entry name" value="aa-tRNA-synth_II"/>
</dbReference>
<comment type="catalytic activity">
    <reaction evidence="12 13">
        <text>tRNA(Phe) + L-phenylalanine + ATP = L-phenylalanyl-tRNA(Phe) + AMP + diphosphate + H(+)</text>
        <dbReference type="Rhea" id="RHEA:19413"/>
        <dbReference type="Rhea" id="RHEA-COMP:9668"/>
        <dbReference type="Rhea" id="RHEA-COMP:9699"/>
        <dbReference type="ChEBI" id="CHEBI:15378"/>
        <dbReference type="ChEBI" id="CHEBI:30616"/>
        <dbReference type="ChEBI" id="CHEBI:33019"/>
        <dbReference type="ChEBI" id="CHEBI:58095"/>
        <dbReference type="ChEBI" id="CHEBI:78442"/>
        <dbReference type="ChEBI" id="CHEBI:78531"/>
        <dbReference type="ChEBI" id="CHEBI:456215"/>
        <dbReference type="EC" id="6.1.1.20"/>
    </reaction>
</comment>
<evidence type="ECO:0000313" key="15">
    <source>
        <dbReference type="EMBL" id="AQQ15170.1"/>
    </source>
</evidence>
<dbReference type="GO" id="GO:0000287">
    <property type="term" value="F:magnesium ion binding"/>
    <property type="evidence" value="ECO:0007669"/>
    <property type="project" value="UniProtKB-UniRule"/>
</dbReference>
<evidence type="ECO:0000256" key="7">
    <source>
        <dbReference type="ARBA" id="ARBA00022741"/>
    </source>
</evidence>
<dbReference type="InterPro" id="IPR002319">
    <property type="entry name" value="Phenylalanyl-tRNA_Synthase"/>
</dbReference>
<evidence type="ECO:0000256" key="8">
    <source>
        <dbReference type="ARBA" id="ARBA00022840"/>
    </source>
</evidence>
<dbReference type="EC" id="6.1.1.20" evidence="13"/>
<evidence type="ECO:0000256" key="9">
    <source>
        <dbReference type="ARBA" id="ARBA00022842"/>
    </source>
</evidence>
<evidence type="ECO:0000256" key="5">
    <source>
        <dbReference type="ARBA" id="ARBA00022598"/>
    </source>
</evidence>
<sequence>MTDTDKNAHNESAMTVELTEEALDSAAQNAIAAFDAAADLPALEEAYRAHLGEKSPISLARRSLGTLPKDQRKDAGRFVNVARGKAEKHYAAVHQVREAEYREQQLREEKVDVTLATGRTQPGAMHPITTLSEQIADIFIGMGWEVAEGPEVEAEYFNFDALNFIPDHPARTLQDTFYIGEEGSRQVLRTHTSPVQVRTLLERDVPVYIACPGRVFRTDELDATHTPVFHQVEGLAVDKGLTMAHLKGTLDHLAQSLFGPETTTRMRTNYFPFTEPSAEVDVWFPNKKGGAGWIEWGGCGMVNPNVLRAVGIDPEVYTGFAFGMGLERTLQFRNGLTDMRDMVEGDVRFTIPFGVQA</sequence>
<evidence type="ECO:0000256" key="2">
    <source>
        <dbReference type="ARBA" id="ARBA00010207"/>
    </source>
</evidence>
<dbReference type="GO" id="GO:0005737">
    <property type="term" value="C:cytoplasm"/>
    <property type="evidence" value="ECO:0007669"/>
    <property type="project" value="UniProtKB-SubCell"/>
</dbReference>
<dbReference type="CDD" id="cd00496">
    <property type="entry name" value="PheRS_alpha_core"/>
    <property type="match status" value="1"/>
</dbReference>
<keyword evidence="11 13" id="KW-0030">Aminoacyl-tRNA synthetase</keyword>
<reference evidence="15 16" key="1">
    <citation type="submission" date="2016-12" db="EMBL/GenBank/DDBJ databases">
        <authorList>
            <person name="Song W.-J."/>
            <person name="Kurnit D.M."/>
        </authorList>
    </citation>
    <scope>NUCLEOTIDE SEQUENCE [LARGE SCALE GENOMIC DNA]</scope>
    <source>
        <strain evidence="15 16">DSM 30827</strain>
    </source>
</reference>
<feature type="domain" description="Aminoacyl-transfer RNA synthetases class-II family profile" evidence="14">
    <location>
        <begin position="129"/>
        <end position="352"/>
    </location>
</feature>
<keyword evidence="8 13" id="KW-0067">ATP-binding</keyword>
<dbReference type="PANTHER" id="PTHR11538">
    <property type="entry name" value="PHENYLALANYL-TRNA SYNTHETASE"/>
    <property type="match status" value="1"/>
</dbReference>
<dbReference type="Gene3D" id="3.30.930.10">
    <property type="entry name" value="Bira Bifunctional Protein, Domain 2"/>
    <property type="match status" value="1"/>
</dbReference>
<organism evidence="15 16">
    <name type="scientific">Corynebacterium glaucum</name>
    <dbReference type="NCBI Taxonomy" id="187491"/>
    <lineage>
        <taxon>Bacteria</taxon>
        <taxon>Bacillati</taxon>
        <taxon>Actinomycetota</taxon>
        <taxon>Actinomycetes</taxon>
        <taxon>Mycobacteriales</taxon>
        <taxon>Corynebacteriaceae</taxon>
        <taxon>Corynebacterium</taxon>
    </lineage>
</organism>
<keyword evidence="9 13" id="KW-0460">Magnesium</keyword>
<keyword evidence="5 13" id="KW-0436">Ligase</keyword>
<dbReference type="EMBL" id="CP019688">
    <property type="protein sequence ID" value="AQQ15170.1"/>
    <property type="molecule type" value="Genomic_DNA"/>
</dbReference>
<comment type="subunit">
    <text evidence="3 13">Tetramer of two alpha and two beta subunits.</text>
</comment>
<dbReference type="Pfam" id="PF01409">
    <property type="entry name" value="tRNA-synt_2d"/>
    <property type="match status" value="1"/>
</dbReference>
<dbReference type="PANTHER" id="PTHR11538:SF41">
    <property type="entry name" value="PHENYLALANINE--TRNA LIGASE, MITOCHONDRIAL"/>
    <property type="match status" value="1"/>
</dbReference>
<evidence type="ECO:0000256" key="3">
    <source>
        <dbReference type="ARBA" id="ARBA00011209"/>
    </source>
</evidence>
<evidence type="ECO:0000256" key="6">
    <source>
        <dbReference type="ARBA" id="ARBA00022723"/>
    </source>
</evidence>
<gene>
    <name evidence="13 15" type="primary">pheS</name>
    <name evidence="15" type="ORF">CGLAU_06015</name>
</gene>
<dbReference type="GO" id="GO:0006432">
    <property type="term" value="P:phenylalanyl-tRNA aminoacylation"/>
    <property type="evidence" value="ECO:0007669"/>
    <property type="project" value="UniProtKB-UniRule"/>
</dbReference>
<dbReference type="GO" id="GO:0005524">
    <property type="term" value="F:ATP binding"/>
    <property type="evidence" value="ECO:0007669"/>
    <property type="project" value="UniProtKB-UniRule"/>
</dbReference>
<proteinExistence type="inferred from homology"/>
<keyword evidence="7 13" id="KW-0547">Nucleotide-binding</keyword>
<comment type="cofactor">
    <cofactor evidence="13">
        <name>Mg(2+)</name>
        <dbReference type="ChEBI" id="CHEBI:18420"/>
    </cofactor>
    <text evidence="13">Binds 2 magnesium ions per tetramer.</text>
</comment>
<dbReference type="Proteomes" id="UP000217209">
    <property type="component" value="Chromosome"/>
</dbReference>
<accession>A0A1Q2HWL1</accession>
<feature type="binding site" evidence="13">
    <location>
        <position position="275"/>
    </location>
    <ligand>
        <name>Mg(2+)</name>
        <dbReference type="ChEBI" id="CHEBI:18420"/>
        <note>shared with beta subunit</note>
    </ligand>
</feature>
<dbReference type="KEGG" id="cgv:CGLAU_06015"/>
<keyword evidence="16" id="KW-1185">Reference proteome</keyword>
<dbReference type="GO" id="GO:0004826">
    <property type="term" value="F:phenylalanine-tRNA ligase activity"/>
    <property type="evidence" value="ECO:0007669"/>
    <property type="project" value="UniProtKB-UniRule"/>
</dbReference>
<name>A0A1Q2HWL1_9CORY</name>
<keyword evidence="4 13" id="KW-0963">Cytoplasm</keyword>
<evidence type="ECO:0000256" key="11">
    <source>
        <dbReference type="ARBA" id="ARBA00023146"/>
    </source>
</evidence>
<dbReference type="InterPro" id="IPR045864">
    <property type="entry name" value="aa-tRNA-synth_II/BPL/LPL"/>
</dbReference>
<evidence type="ECO:0000256" key="1">
    <source>
        <dbReference type="ARBA" id="ARBA00004496"/>
    </source>
</evidence>
<comment type="subcellular location">
    <subcellularLocation>
        <location evidence="1 13">Cytoplasm</location>
    </subcellularLocation>
</comment>
<dbReference type="NCBIfam" id="TIGR00468">
    <property type="entry name" value="pheS"/>
    <property type="match status" value="1"/>
</dbReference>
<dbReference type="InterPro" id="IPR004188">
    <property type="entry name" value="Phe-tRNA_ligase_II_N"/>
</dbReference>
<dbReference type="SUPFAM" id="SSF46589">
    <property type="entry name" value="tRNA-binding arm"/>
    <property type="match status" value="1"/>
</dbReference>
<evidence type="ECO:0000256" key="4">
    <source>
        <dbReference type="ARBA" id="ARBA00022490"/>
    </source>
</evidence>
<dbReference type="InterPro" id="IPR010978">
    <property type="entry name" value="tRNA-bd_arm"/>
</dbReference>
<evidence type="ECO:0000256" key="12">
    <source>
        <dbReference type="ARBA" id="ARBA00049255"/>
    </source>
</evidence>
<dbReference type="PROSITE" id="PS50862">
    <property type="entry name" value="AA_TRNA_LIGASE_II"/>
    <property type="match status" value="1"/>
</dbReference>
<dbReference type="GO" id="GO:0000049">
    <property type="term" value="F:tRNA binding"/>
    <property type="evidence" value="ECO:0007669"/>
    <property type="project" value="InterPro"/>
</dbReference>
<evidence type="ECO:0000256" key="13">
    <source>
        <dbReference type="HAMAP-Rule" id="MF_00281"/>
    </source>
</evidence>
<evidence type="ECO:0000256" key="10">
    <source>
        <dbReference type="ARBA" id="ARBA00022917"/>
    </source>
</evidence>
<evidence type="ECO:0000313" key="16">
    <source>
        <dbReference type="Proteomes" id="UP000217209"/>
    </source>
</evidence>
<dbReference type="Pfam" id="PF02912">
    <property type="entry name" value="Phe_tRNA-synt_N"/>
    <property type="match status" value="1"/>
</dbReference>
<dbReference type="InterPro" id="IPR022911">
    <property type="entry name" value="Phe_tRNA_ligase_alpha1_bac"/>
</dbReference>
<keyword evidence="10 13" id="KW-0648">Protein biosynthesis</keyword>
<dbReference type="InterPro" id="IPR004529">
    <property type="entry name" value="Phe-tRNA-synth_IIc_asu"/>
</dbReference>
<keyword evidence="6 13" id="KW-0479">Metal-binding</keyword>
<evidence type="ECO:0000259" key="14">
    <source>
        <dbReference type="PROSITE" id="PS50862"/>
    </source>
</evidence>
<dbReference type="HAMAP" id="MF_00281">
    <property type="entry name" value="Phe_tRNA_synth_alpha1"/>
    <property type="match status" value="1"/>
</dbReference>
<comment type="similarity">
    <text evidence="2 13">Belongs to the class-II aminoacyl-tRNA synthetase family. Phe-tRNA synthetase alpha subunit type 1 subfamily.</text>
</comment>
<protein>
    <recommendedName>
        <fullName evidence="13">Phenylalanine--tRNA ligase alpha subunit</fullName>
        <ecNumber evidence="13">6.1.1.20</ecNumber>
    </recommendedName>
    <alternativeName>
        <fullName evidence="13">Phenylalanyl-tRNA synthetase alpha subunit</fullName>
        <shortName evidence="13">PheRS</shortName>
    </alternativeName>
</protein>
<dbReference type="AlphaFoldDB" id="A0A1Q2HWL1"/>